<evidence type="ECO:0000256" key="15">
    <source>
        <dbReference type="SAM" id="Phobius"/>
    </source>
</evidence>
<reference evidence="17 18" key="1">
    <citation type="journal article" date="2021" name="Nat. Plants">
        <title>The Taxus genome provides insights into paclitaxel biosynthesis.</title>
        <authorList>
            <person name="Xiong X."/>
            <person name="Gou J."/>
            <person name="Liao Q."/>
            <person name="Li Y."/>
            <person name="Zhou Q."/>
            <person name="Bi G."/>
            <person name="Li C."/>
            <person name="Du R."/>
            <person name="Wang X."/>
            <person name="Sun T."/>
            <person name="Guo L."/>
            <person name="Liang H."/>
            <person name="Lu P."/>
            <person name="Wu Y."/>
            <person name="Zhang Z."/>
            <person name="Ro D.K."/>
            <person name="Shang Y."/>
            <person name="Huang S."/>
            <person name="Yan J."/>
        </authorList>
    </citation>
    <scope>NUCLEOTIDE SEQUENCE [LARGE SCALE GENOMIC DNA]</scope>
    <source>
        <strain evidence="17">Ta-2019</strain>
    </source>
</reference>
<evidence type="ECO:0000313" key="18">
    <source>
        <dbReference type="Proteomes" id="UP000824469"/>
    </source>
</evidence>
<dbReference type="OMA" id="IRMPENS"/>
<evidence type="ECO:0000256" key="8">
    <source>
        <dbReference type="ARBA" id="ARBA00022840"/>
    </source>
</evidence>
<keyword evidence="6 12" id="KW-0547">Nucleotide-binding</keyword>
<name>A0AA38GRG1_TAXCH</name>
<dbReference type="InterPro" id="IPR011009">
    <property type="entry name" value="Kinase-like_dom_sf"/>
</dbReference>
<evidence type="ECO:0000256" key="6">
    <source>
        <dbReference type="ARBA" id="ARBA00022741"/>
    </source>
</evidence>
<keyword evidence="5" id="KW-0732">Signal</keyword>
<dbReference type="InterPro" id="IPR008271">
    <property type="entry name" value="Ser/Thr_kinase_AS"/>
</dbReference>
<evidence type="ECO:0000256" key="9">
    <source>
        <dbReference type="ARBA" id="ARBA00022989"/>
    </source>
</evidence>
<dbReference type="FunFam" id="3.30.200.20:FF:000162">
    <property type="entry name" value="Adenine nucleotide alpha hydrolase-like domain kinase"/>
    <property type="match status" value="1"/>
</dbReference>
<dbReference type="InterPro" id="IPR017441">
    <property type="entry name" value="Protein_kinase_ATP_BS"/>
</dbReference>
<evidence type="ECO:0000256" key="5">
    <source>
        <dbReference type="ARBA" id="ARBA00022729"/>
    </source>
</evidence>
<evidence type="ECO:0000256" key="1">
    <source>
        <dbReference type="ARBA" id="ARBA00004167"/>
    </source>
</evidence>
<keyword evidence="9 15" id="KW-1133">Transmembrane helix</keyword>
<comment type="caution">
    <text evidence="17">The sequence shown here is derived from an EMBL/GenBank/DDBJ whole genome shotgun (WGS) entry which is preliminary data.</text>
</comment>
<keyword evidence="3" id="KW-0808">Transferase</keyword>
<dbReference type="EMBL" id="JAHRHJ020000002">
    <property type="protein sequence ID" value="KAH9327131.1"/>
    <property type="molecule type" value="Genomic_DNA"/>
</dbReference>
<comment type="subcellular location">
    <subcellularLocation>
        <location evidence="1">Membrane</location>
        <topology evidence="1">Single-pass membrane protein</topology>
    </subcellularLocation>
</comment>
<evidence type="ECO:0000256" key="2">
    <source>
        <dbReference type="ARBA" id="ARBA00022527"/>
    </source>
</evidence>
<feature type="non-terminal residue" evidence="17">
    <location>
        <position position="444"/>
    </location>
</feature>
<evidence type="ECO:0000256" key="10">
    <source>
        <dbReference type="ARBA" id="ARBA00023136"/>
    </source>
</evidence>
<accession>A0AA38GRG1</accession>
<keyword evidence="7" id="KW-0418">Kinase</keyword>
<evidence type="ECO:0000256" key="3">
    <source>
        <dbReference type="ARBA" id="ARBA00022679"/>
    </source>
</evidence>
<dbReference type="Gene3D" id="3.30.200.20">
    <property type="entry name" value="Phosphorylase Kinase, domain 1"/>
    <property type="match status" value="1"/>
</dbReference>
<organism evidence="17 18">
    <name type="scientific">Taxus chinensis</name>
    <name type="common">Chinese yew</name>
    <name type="synonym">Taxus wallichiana var. chinensis</name>
    <dbReference type="NCBI Taxonomy" id="29808"/>
    <lineage>
        <taxon>Eukaryota</taxon>
        <taxon>Viridiplantae</taxon>
        <taxon>Streptophyta</taxon>
        <taxon>Embryophyta</taxon>
        <taxon>Tracheophyta</taxon>
        <taxon>Spermatophyta</taxon>
        <taxon>Pinopsida</taxon>
        <taxon>Pinidae</taxon>
        <taxon>Conifers II</taxon>
        <taxon>Cupressales</taxon>
        <taxon>Taxaceae</taxon>
        <taxon>Taxus</taxon>
    </lineage>
</organism>
<feature type="binding site" evidence="12">
    <location>
        <position position="137"/>
    </location>
    <ligand>
        <name>ATP</name>
        <dbReference type="ChEBI" id="CHEBI:30616"/>
    </ligand>
</feature>
<dbReference type="FunFam" id="1.10.510.10:FF:000161">
    <property type="entry name" value="Wall-associated receptor kinase-like 20"/>
    <property type="match status" value="1"/>
</dbReference>
<gene>
    <name evidence="17" type="ORF">KI387_007309</name>
</gene>
<dbReference type="SUPFAM" id="SSF56112">
    <property type="entry name" value="Protein kinase-like (PK-like)"/>
    <property type="match status" value="1"/>
</dbReference>
<evidence type="ECO:0000256" key="12">
    <source>
        <dbReference type="PROSITE-ProRule" id="PRU10141"/>
    </source>
</evidence>
<evidence type="ECO:0000256" key="14">
    <source>
        <dbReference type="SAM" id="MobiDB-lite"/>
    </source>
</evidence>
<dbReference type="SMART" id="SM00220">
    <property type="entry name" value="S_TKc"/>
    <property type="match status" value="1"/>
</dbReference>
<dbReference type="Proteomes" id="UP000824469">
    <property type="component" value="Unassembled WGS sequence"/>
</dbReference>
<dbReference type="PROSITE" id="PS00107">
    <property type="entry name" value="PROTEIN_KINASE_ATP"/>
    <property type="match status" value="1"/>
</dbReference>
<feature type="region of interest" description="Disordered" evidence="14">
    <location>
        <begin position="421"/>
        <end position="444"/>
    </location>
</feature>
<keyword evidence="18" id="KW-1185">Reference proteome</keyword>
<evidence type="ECO:0000313" key="17">
    <source>
        <dbReference type="EMBL" id="KAH9327131.1"/>
    </source>
</evidence>
<dbReference type="Pfam" id="PF00069">
    <property type="entry name" value="Pkinase"/>
    <property type="match status" value="1"/>
</dbReference>
<comment type="similarity">
    <text evidence="13">Belongs to the protein kinase superfamily.</text>
</comment>
<protein>
    <recommendedName>
        <fullName evidence="16">Protein kinase domain-containing protein</fullName>
    </recommendedName>
</protein>
<evidence type="ECO:0000259" key="16">
    <source>
        <dbReference type="PROSITE" id="PS50011"/>
    </source>
</evidence>
<dbReference type="AlphaFoldDB" id="A0AA38GRG1"/>
<dbReference type="CDD" id="cd14066">
    <property type="entry name" value="STKc_IRAK"/>
    <property type="match status" value="1"/>
</dbReference>
<evidence type="ECO:0000256" key="7">
    <source>
        <dbReference type="ARBA" id="ARBA00022777"/>
    </source>
</evidence>
<sequence length="444" mass="49557">FPNHAAAGPISDPPAPEKSNTPVGVLSAARRRDRSYTGIIIGLCVGSTLGISGACIALFLCYQKDRSPIRMPENSFNEKSSELSIPPNKKGSLLIFNYQVLEHATDNFNEKRELGDGGFSSVYLGKLWDGRLVAVKKLFHDNSNRDEQFSNEVEIMSSLNHPNLVLLIGYCQYRRELLLVYEYALNGTLSDHLHGETKASKKLKWETRLDIALETAQALAYLHFSIKPPILHRDVKSSNILLDQNFRAKVADFGLSRLVPLEASHISTCPQGTPGYVDPDYHHSYRLTDKSDVYSFGVVLAELISAKKAVDITRNSRDIGLANLFVSKIQCGDLHELVDQNLEIDVKPLVREMVYRVAELAFRCLSVEKDDRPNMMEVAAQLQEIKRFGYAGCAERELSSYNSFNGVQETRKLLGHLCTGSPTSVQEKWRSSSTTPDSNENGFV</sequence>
<evidence type="ECO:0000256" key="4">
    <source>
        <dbReference type="ARBA" id="ARBA00022692"/>
    </source>
</evidence>
<dbReference type="PROSITE" id="PS50011">
    <property type="entry name" value="PROTEIN_KINASE_DOM"/>
    <property type="match status" value="1"/>
</dbReference>
<dbReference type="GO" id="GO:0016020">
    <property type="term" value="C:membrane"/>
    <property type="evidence" value="ECO:0007669"/>
    <property type="project" value="UniProtKB-SubCell"/>
</dbReference>
<keyword evidence="4 15" id="KW-0812">Transmembrane</keyword>
<feature type="region of interest" description="Disordered" evidence="14">
    <location>
        <begin position="1"/>
        <end position="23"/>
    </location>
</feature>
<keyword evidence="10 15" id="KW-0472">Membrane</keyword>
<dbReference type="PROSITE" id="PS00108">
    <property type="entry name" value="PROTEIN_KINASE_ST"/>
    <property type="match status" value="1"/>
</dbReference>
<dbReference type="GO" id="GO:0005524">
    <property type="term" value="F:ATP binding"/>
    <property type="evidence" value="ECO:0007669"/>
    <property type="project" value="UniProtKB-UniRule"/>
</dbReference>
<dbReference type="GO" id="GO:0004674">
    <property type="term" value="F:protein serine/threonine kinase activity"/>
    <property type="evidence" value="ECO:0007669"/>
    <property type="project" value="UniProtKB-KW"/>
</dbReference>
<dbReference type="InterPro" id="IPR000719">
    <property type="entry name" value="Prot_kinase_dom"/>
</dbReference>
<evidence type="ECO:0000256" key="13">
    <source>
        <dbReference type="RuleBase" id="RU000304"/>
    </source>
</evidence>
<keyword evidence="8 12" id="KW-0067">ATP-binding</keyword>
<evidence type="ECO:0000256" key="11">
    <source>
        <dbReference type="ARBA" id="ARBA00023180"/>
    </source>
</evidence>
<dbReference type="PANTHER" id="PTHR46008">
    <property type="entry name" value="LEAF RUST 10 DISEASE-RESISTANCE LOCUS RECEPTOR-LIKE PROTEIN KINASE-LIKE 1.4"/>
    <property type="match status" value="1"/>
</dbReference>
<keyword evidence="2 13" id="KW-0723">Serine/threonine-protein kinase</keyword>
<dbReference type="Gene3D" id="1.10.510.10">
    <property type="entry name" value="Transferase(Phosphotransferase) domain 1"/>
    <property type="match status" value="1"/>
</dbReference>
<feature type="transmembrane region" description="Helical" evidence="15">
    <location>
        <begin position="39"/>
        <end position="62"/>
    </location>
</feature>
<feature type="domain" description="Protein kinase" evidence="16">
    <location>
        <begin position="108"/>
        <end position="385"/>
    </location>
</feature>
<proteinExistence type="inferred from homology"/>
<keyword evidence="11" id="KW-0325">Glycoprotein</keyword>
<dbReference type="PANTHER" id="PTHR46008:SF2">
    <property type="entry name" value="LEAF RUST 10 DISEASE-RESISTANCE LOCUS RECEPTOR-LIKE PROTEIN KINASE-LIKE 1.4"/>
    <property type="match status" value="1"/>
</dbReference>